<comment type="caution">
    <text evidence="2">The sequence shown here is derived from an EMBL/GenBank/DDBJ whole genome shotgun (WGS) entry which is preliminary data.</text>
</comment>
<evidence type="ECO:0000313" key="2">
    <source>
        <dbReference type="EMBL" id="MBB6439749.1"/>
    </source>
</evidence>
<protein>
    <submittedName>
        <fullName evidence="2">Cell wall assembly regulator SMI1</fullName>
    </submittedName>
</protein>
<dbReference type="Proteomes" id="UP000540423">
    <property type="component" value="Unassembled WGS sequence"/>
</dbReference>
<dbReference type="SUPFAM" id="SSF160631">
    <property type="entry name" value="SMI1/KNR4-like"/>
    <property type="match status" value="1"/>
</dbReference>
<dbReference type="RefSeq" id="WP_185036259.1">
    <property type="nucleotide sequence ID" value="NZ_BNBN01000006.1"/>
</dbReference>
<proteinExistence type="predicted"/>
<sequence length="369" mass="41102">MTTDTPADVRVTRAWSRIVEWLAEYVPPSYAALRPGASEDELVALEETLGTGVREELKALWRLSAGEDGVNGSGLMLGGWALMPLDTVVEVYQAQMRMQEENSEDGIEGQETPVRWKPSWIPFCSFSPGDTVYGLYLNGENGEVCRWTRFGEREREYESLPAYLELMAVSLEAPMAAAGPEKPGMLGGALVWGPPPDEGRKDQWVRHLGQAPPRHPAKTLGAIREALPRDERAEFDRQRDALDLAGPAAVAAFRDHWWERAVQAQEQLEDDVAAALGGNIMVAPGRTLAPEYEAMLAPAIRHRPPSMDDIRSALRHENVRTRFDRELMDAVPPHYPALLLRWWDIARLMADPRGDRAVRAVINGLRTPG</sequence>
<name>A0A7X0HL91_9ACTN</name>
<dbReference type="InterPro" id="IPR018958">
    <property type="entry name" value="Knr4/Smi1-like_dom"/>
</dbReference>
<dbReference type="EMBL" id="JACHEM010000027">
    <property type="protein sequence ID" value="MBB6439749.1"/>
    <property type="molecule type" value="Genomic_DNA"/>
</dbReference>
<gene>
    <name evidence="2" type="ORF">HNQ79_006261</name>
</gene>
<dbReference type="AlphaFoldDB" id="A0A7X0HL91"/>
<dbReference type="Pfam" id="PF09346">
    <property type="entry name" value="SMI1_KNR4"/>
    <property type="match status" value="1"/>
</dbReference>
<evidence type="ECO:0000313" key="3">
    <source>
        <dbReference type="Proteomes" id="UP000540423"/>
    </source>
</evidence>
<feature type="domain" description="Knr4/Smi1-like" evidence="1">
    <location>
        <begin position="36"/>
        <end position="165"/>
    </location>
</feature>
<keyword evidence="3" id="KW-1185">Reference proteome</keyword>
<organism evidence="2 3">
    <name type="scientific">Streptomyces candidus</name>
    <dbReference type="NCBI Taxonomy" id="67283"/>
    <lineage>
        <taxon>Bacteria</taxon>
        <taxon>Bacillati</taxon>
        <taxon>Actinomycetota</taxon>
        <taxon>Actinomycetes</taxon>
        <taxon>Kitasatosporales</taxon>
        <taxon>Streptomycetaceae</taxon>
        <taxon>Streptomyces</taxon>
    </lineage>
</organism>
<evidence type="ECO:0000259" key="1">
    <source>
        <dbReference type="Pfam" id="PF09346"/>
    </source>
</evidence>
<reference evidence="2 3" key="1">
    <citation type="submission" date="2020-08" db="EMBL/GenBank/DDBJ databases">
        <title>Genomic Encyclopedia of Type Strains, Phase IV (KMG-IV): sequencing the most valuable type-strain genomes for metagenomic binning, comparative biology and taxonomic classification.</title>
        <authorList>
            <person name="Goeker M."/>
        </authorList>
    </citation>
    <scope>NUCLEOTIDE SEQUENCE [LARGE SCALE GENOMIC DNA]</scope>
    <source>
        <strain evidence="2 3">DSM 40141</strain>
    </source>
</reference>
<dbReference type="InterPro" id="IPR037883">
    <property type="entry name" value="Knr4/Smi1-like_sf"/>
</dbReference>
<accession>A0A7X0HL91</accession>